<dbReference type="HOGENOM" id="CLU_159948_0_0_10"/>
<dbReference type="AlphaFoldDB" id="I3C670"/>
<feature type="transmembrane region" description="Helical" evidence="1">
    <location>
        <begin position="66"/>
        <end position="83"/>
    </location>
</feature>
<dbReference type="eggNOG" id="ENOG5033ENX">
    <property type="taxonomic scope" value="Bacteria"/>
</dbReference>
<proteinExistence type="predicted"/>
<dbReference type="Proteomes" id="UP000004690">
    <property type="component" value="Unassembled WGS sequence"/>
</dbReference>
<gene>
    <name evidence="2" type="ORF">JoomaDRAFT_2119</name>
</gene>
<keyword evidence="1" id="KW-0472">Membrane</keyword>
<evidence type="ECO:0000313" key="2">
    <source>
        <dbReference type="EMBL" id="EIJ39113.1"/>
    </source>
</evidence>
<dbReference type="STRING" id="926559.JoomaDRAFT_2119"/>
<feature type="transmembrane region" description="Helical" evidence="1">
    <location>
        <begin position="42"/>
        <end position="59"/>
    </location>
</feature>
<dbReference type="OrthoDB" id="839906at2"/>
<evidence type="ECO:0008006" key="4">
    <source>
        <dbReference type="Google" id="ProtNLM"/>
    </source>
</evidence>
<evidence type="ECO:0000313" key="3">
    <source>
        <dbReference type="Proteomes" id="UP000004690"/>
    </source>
</evidence>
<name>I3C670_9FLAO</name>
<evidence type="ECO:0000256" key="1">
    <source>
        <dbReference type="SAM" id="Phobius"/>
    </source>
</evidence>
<keyword evidence="1" id="KW-1133">Transmembrane helix</keyword>
<reference evidence="2 3" key="1">
    <citation type="submission" date="2012-02" db="EMBL/GenBank/DDBJ databases">
        <title>Improved High-Quality Draft genome of Joostella marina DSM 19592.</title>
        <authorList>
            <consortium name="US DOE Joint Genome Institute (JGI-PGF)"/>
            <person name="Lucas S."/>
            <person name="Copeland A."/>
            <person name="Lapidus A."/>
            <person name="Bruce D."/>
            <person name="Goodwin L."/>
            <person name="Pitluck S."/>
            <person name="Peters L."/>
            <person name="Chertkov O."/>
            <person name="Ovchinnikova G."/>
            <person name="Kyrpides N."/>
            <person name="Mavromatis K."/>
            <person name="Detter J.C."/>
            <person name="Han C."/>
            <person name="Land M."/>
            <person name="Hauser L."/>
            <person name="Markowitz V."/>
            <person name="Cheng J.-F."/>
            <person name="Hugenholtz P."/>
            <person name="Woyke T."/>
            <person name="Wu D."/>
            <person name="Tindall B."/>
            <person name="Brambilla E."/>
            <person name="Klenk H.-P."/>
            <person name="Eisen J.A."/>
        </authorList>
    </citation>
    <scope>NUCLEOTIDE SEQUENCE [LARGE SCALE GENOMIC DNA]</scope>
    <source>
        <strain evidence="2 3">DSM 19592</strain>
    </source>
</reference>
<protein>
    <recommendedName>
        <fullName evidence="4">DUF3325 domain-containing protein</fullName>
    </recommendedName>
</protein>
<organism evidence="2 3">
    <name type="scientific">Galbibacter orientalis DSM 19592</name>
    <dbReference type="NCBI Taxonomy" id="926559"/>
    <lineage>
        <taxon>Bacteria</taxon>
        <taxon>Pseudomonadati</taxon>
        <taxon>Bacteroidota</taxon>
        <taxon>Flavobacteriia</taxon>
        <taxon>Flavobacteriales</taxon>
        <taxon>Flavobacteriaceae</taxon>
        <taxon>Galbibacter</taxon>
    </lineage>
</organism>
<keyword evidence="1" id="KW-0812">Transmembrane</keyword>
<accession>I3C670</accession>
<dbReference type="Pfam" id="PF11804">
    <property type="entry name" value="DUF3325"/>
    <property type="match status" value="1"/>
</dbReference>
<keyword evidence="3" id="KW-1185">Reference proteome</keyword>
<dbReference type="EMBL" id="JH651379">
    <property type="protein sequence ID" value="EIJ39113.1"/>
    <property type="molecule type" value="Genomic_DNA"/>
</dbReference>
<sequence length="109" mass="12342">MTTLTILFIFLGFYTLYSSSKRAALNNSKIDLWIQQRYKPLKLTGVFLLLIGLGLSILTEGFATGTFLWFIVLMTLGSLVILLTPLKLMNYKTLLVVFVCTLVIENFII</sequence>
<dbReference type="RefSeq" id="WP_008612482.1">
    <property type="nucleotide sequence ID" value="NZ_JH651379.1"/>
</dbReference>
<dbReference type="InterPro" id="IPR021762">
    <property type="entry name" value="DUF3325"/>
</dbReference>